<evidence type="ECO:0000313" key="3">
    <source>
        <dbReference type="EMBL" id="PNW82507.1"/>
    </source>
</evidence>
<dbReference type="AlphaFoldDB" id="A0A2K3DPS3"/>
<dbReference type="Gramene" id="PNW82507">
    <property type="protein sequence ID" value="PNW82507"/>
    <property type="gene ID" value="CHLRE_06g281700v5"/>
</dbReference>
<dbReference type="EMBL" id="CM008967">
    <property type="protein sequence ID" value="PNW82507.1"/>
    <property type="molecule type" value="Genomic_DNA"/>
</dbReference>
<keyword evidence="4" id="KW-1185">Reference proteome</keyword>
<evidence type="ECO:0000313" key="4">
    <source>
        <dbReference type="Proteomes" id="UP000006906"/>
    </source>
</evidence>
<dbReference type="InterPro" id="IPR052394">
    <property type="entry name" value="LRR-containing"/>
</dbReference>
<reference evidence="3 4" key="1">
    <citation type="journal article" date="2007" name="Science">
        <title>The Chlamydomonas genome reveals the evolution of key animal and plant functions.</title>
        <authorList>
            <person name="Merchant S.S."/>
            <person name="Prochnik S.E."/>
            <person name="Vallon O."/>
            <person name="Harris E.H."/>
            <person name="Karpowicz S.J."/>
            <person name="Witman G.B."/>
            <person name="Terry A."/>
            <person name="Salamov A."/>
            <person name="Fritz-Laylin L.K."/>
            <person name="Marechal-Drouard L."/>
            <person name="Marshall W.F."/>
            <person name="Qu L.H."/>
            <person name="Nelson D.R."/>
            <person name="Sanderfoot A.A."/>
            <person name="Spalding M.H."/>
            <person name="Kapitonov V.V."/>
            <person name="Ren Q."/>
            <person name="Ferris P."/>
            <person name="Lindquist E."/>
            <person name="Shapiro H."/>
            <person name="Lucas S.M."/>
            <person name="Grimwood J."/>
            <person name="Schmutz J."/>
            <person name="Cardol P."/>
            <person name="Cerutti H."/>
            <person name="Chanfreau G."/>
            <person name="Chen C.L."/>
            <person name="Cognat V."/>
            <person name="Croft M.T."/>
            <person name="Dent R."/>
            <person name="Dutcher S."/>
            <person name="Fernandez E."/>
            <person name="Fukuzawa H."/>
            <person name="Gonzalez-Ballester D."/>
            <person name="Gonzalez-Halphen D."/>
            <person name="Hallmann A."/>
            <person name="Hanikenne M."/>
            <person name="Hippler M."/>
            <person name="Inwood W."/>
            <person name="Jabbari K."/>
            <person name="Kalanon M."/>
            <person name="Kuras R."/>
            <person name="Lefebvre P.A."/>
            <person name="Lemaire S.D."/>
            <person name="Lobanov A.V."/>
            <person name="Lohr M."/>
            <person name="Manuell A."/>
            <person name="Meier I."/>
            <person name="Mets L."/>
            <person name="Mittag M."/>
            <person name="Mittelmeier T."/>
            <person name="Moroney J.V."/>
            <person name="Moseley J."/>
            <person name="Napoli C."/>
            <person name="Nedelcu A.M."/>
            <person name="Niyogi K."/>
            <person name="Novoselov S.V."/>
            <person name="Paulsen I.T."/>
            <person name="Pazour G."/>
            <person name="Purton S."/>
            <person name="Ral J.P."/>
            <person name="Riano-Pachon D.M."/>
            <person name="Riekhof W."/>
            <person name="Rymarquis L."/>
            <person name="Schroda M."/>
            <person name="Stern D."/>
            <person name="Umen J."/>
            <person name="Willows R."/>
            <person name="Wilson N."/>
            <person name="Zimmer S.L."/>
            <person name="Allmer J."/>
            <person name="Balk J."/>
            <person name="Bisova K."/>
            <person name="Chen C.J."/>
            <person name="Elias M."/>
            <person name="Gendler K."/>
            <person name="Hauser C."/>
            <person name="Lamb M.R."/>
            <person name="Ledford H."/>
            <person name="Long J.C."/>
            <person name="Minagawa J."/>
            <person name="Page M.D."/>
            <person name="Pan J."/>
            <person name="Pootakham W."/>
            <person name="Roje S."/>
            <person name="Rose A."/>
            <person name="Stahlberg E."/>
            <person name="Terauchi A.M."/>
            <person name="Yang P."/>
            <person name="Ball S."/>
            <person name="Bowler C."/>
            <person name="Dieckmann C.L."/>
            <person name="Gladyshev V.N."/>
            <person name="Green P."/>
            <person name="Jorgensen R."/>
            <person name="Mayfield S."/>
            <person name="Mueller-Roeber B."/>
            <person name="Rajamani S."/>
            <person name="Sayre R.T."/>
            <person name="Brokstein P."/>
            <person name="Dubchak I."/>
            <person name="Goodstein D."/>
            <person name="Hornick L."/>
            <person name="Huang Y.W."/>
            <person name="Jhaveri J."/>
            <person name="Luo Y."/>
            <person name="Martinez D."/>
            <person name="Ngau W.C."/>
            <person name="Otillar B."/>
            <person name="Poliakov A."/>
            <person name="Porter A."/>
            <person name="Szajkowski L."/>
            <person name="Werner G."/>
            <person name="Zhou K."/>
            <person name="Grigoriev I.V."/>
            <person name="Rokhsar D.S."/>
            <person name="Grossman A.R."/>
        </authorList>
    </citation>
    <scope>NUCLEOTIDE SEQUENCE [LARGE SCALE GENOMIC DNA]</scope>
    <source>
        <strain evidence="4">CC-503</strain>
    </source>
</reference>
<feature type="compositionally biased region" description="Gly residues" evidence="2">
    <location>
        <begin position="699"/>
        <end position="708"/>
    </location>
</feature>
<dbReference type="GO" id="GO:0005930">
    <property type="term" value="C:axoneme"/>
    <property type="evidence" value="ECO:0007669"/>
    <property type="project" value="UniProtKB-SubCell"/>
</dbReference>
<dbReference type="PANTHER" id="PTHR24114:SF2">
    <property type="entry name" value="F-BOX DOMAIN-CONTAINING PROTEIN-RELATED"/>
    <property type="match status" value="1"/>
</dbReference>
<feature type="compositionally biased region" description="Low complexity" evidence="2">
    <location>
        <begin position="784"/>
        <end position="803"/>
    </location>
</feature>
<feature type="compositionally biased region" description="Low complexity" evidence="2">
    <location>
        <begin position="525"/>
        <end position="544"/>
    </location>
</feature>
<feature type="region of interest" description="Disordered" evidence="2">
    <location>
        <begin position="606"/>
        <end position="626"/>
    </location>
</feature>
<evidence type="ECO:0000256" key="2">
    <source>
        <dbReference type="SAM" id="MobiDB-lite"/>
    </source>
</evidence>
<dbReference type="KEGG" id="cre:CHLRE_06g281700v5"/>
<feature type="compositionally biased region" description="Polar residues" evidence="2">
    <location>
        <begin position="437"/>
        <end position="446"/>
    </location>
</feature>
<feature type="region of interest" description="Disordered" evidence="2">
    <location>
        <begin position="699"/>
        <end position="722"/>
    </location>
</feature>
<dbReference type="STRING" id="3055.A0A2K3DPS3"/>
<feature type="compositionally biased region" description="Pro residues" evidence="2">
    <location>
        <begin position="772"/>
        <end position="783"/>
    </location>
</feature>
<feature type="compositionally biased region" description="Low complexity" evidence="2">
    <location>
        <begin position="474"/>
        <end position="488"/>
    </location>
</feature>
<feature type="compositionally biased region" description="Low complexity" evidence="2">
    <location>
        <begin position="496"/>
        <end position="512"/>
    </location>
</feature>
<gene>
    <name evidence="3" type="ORF">CHLRE_06g281700v5</name>
</gene>
<dbReference type="Proteomes" id="UP000006906">
    <property type="component" value="Chromosome 6"/>
</dbReference>
<dbReference type="GeneID" id="5720933"/>
<dbReference type="SUPFAM" id="SSF52047">
    <property type="entry name" value="RNI-like"/>
    <property type="match status" value="1"/>
</dbReference>
<organism evidence="3 4">
    <name type="scientific">Chlamydomonas reinhardtii</name>
    <name type="common">Chlamydomonas smithii</name>
    <dbReference type="NCBI Taxonomy" id="3055"/>
    <lineage>
        <taxon>Eukaryota</taxon>
        <taxon>Viridiplantae</taxon>
        <taxon>Chlorophyta</taxon>
        <taxon>core chlorophytes</taxon>
        <taxon>Chlorophyceae</taxon>
        <taxon>CS clade</taxon>
        <taxon>Chlamydomonadales</taxon>
        <taxon>Chlamydomonadaceae</taxon>
        <taxon>Chlamydomonas</taxon>
    </lineage>
</organism>
<name>A0A2K3DPS3_CHLRE</name>
<feature type="region of interest" description="Disordered" evidence="2">
    <location>
        <begin position="751"/>
        <end position="807"/>
    </location>
</feature>
<dbReference type="Gene3D" id="3.80.10.10">
    <property type="entry name" value="Ribonuclease Inhibitor"/>
    <property type="match status" value="1"/>
</dbReference>
<accession>A0A2K3DPS3</accession>
<dbReference type="RefSeq" id="XP_042923979.1">
    <property type="nucleotide sequence ID" value="XM_043063273.1"/>
</dbReference>
<dbReference type="InterPro" id="IPR032675">
    <property type="entry name" value="LRR_dom_sf"/>
</dbReference>
<dbReference type="ExpressionAtlas" id="A0A2K3DPS3">
    <property type="expression patterns" value="baseline"/>
</dbReference>
<sequence length="1168" mass="120357">MAGTSLALAQRAVHAHFLRRLSTEKVPGSSQSFGDLTTAEVVQNFVMPATSAAKCSLAEALCSGRVGPKCELPWVLPGGTILDADGGVQKVFGPAKYFISHAWNCRFSALVELLEQHYAAVPATRGGQRVLPIYYWIDVLAVSQHFTGDFHDHPDSDFPAVIRTCKSVLFTMHPWRAPVAPTRVWCLFEVLTAIQSPGVQVEVLLDVKDTRDTRVKTLTIISNSIDVRTAQATVMSDKNYLLGCIEQGLGFAAFNNAIRKRLKEALLQAVTPNAVEMGDTAALHELLKVGGCVRPDGIADLASCFRFASEADMLNIMRTMQLRDLRPRGLVLSGKQRTKEVTLSDGGVRGWDGESFSLREYGELDTGRMQWAYLPAGPALCQAVGELLAPTVAEVNGTAASSSRGVEELWISVRPPRPDDNAFPTTPLLAAARGSPALSTAGSETATPRGPGSGVLADGSDPGGPLASNRSDVAGAPSLGPSSRPGSGLSPGGAPGSATAARAMARAAVTASPHRHRLQTSHSIGHSPTTPSRPSSGSGGVSPRLLYSPQTGTTGLTSTASLRGRSHMVLPVGGRPAGAVVAASASFKDYSTSSSQQQRERPALPALTLAGGGSGSPSPRVSCAGTGPAGAGMAGALVSPSGGAGGPRMSLGGHAAQPGLASALLAAGNSSGVSPRGSTGGHAGGLGLAAAMLGSSSVGGGGGGGGSTGPSPRVSLAGHQPVGSAGGGGVLASLALGSECSPFGGVRPPPLSGLSLGSGGPSPRVSVSGLTPTPPSQPQPQPPAQAYSSVSMPSPRRRVSMNGGAAGSVGAAAGGGGGGGGGGQDPLLAENVGSPVLPFESAVGVPLPPGRPGLWAGIGASRWLRHLCLHQCVLGPEDVQNLTEALLLSDQLEVLQFVKCTAPGAESSGAHSTARLTGELLALGLSASNLRQLHVRPSDPLYLDNLPACMATSSSDLRRISLTPVALGPAAIRQLARALSVLPELHSLTVGLDPAPFTTFMPPELSDREHWLAHEDKNEPDMALKRRRVMGLDEDGLSALVCQAWELKDDLTALPSAGRTPMATQQRAAGLGLCLALAAGWRDLGAYKRIYARWAWMRKSSVDEALADMSKGFEAYRELVADALQFVPESYAQRFNAARQANKARTRVQETYWELYASTPTAPAPPPE</sequence>
<feature type="region of interest" description="Disordered" evidence="2">
    <location>
        <begin position="435"/>
        <end position="558"/>
    </location>
</feature>
<dbReference type="InParanoid" id="A0A2K3DPS3"/>
<feature type="compositionally biased region" description="Low complexity" evidence="2">
    <location>
        <begin position="761"/>
        <end position="771"/>
    </location>
</feature>
<protein>
    <submittedName>
        <fullName evidence="3">Uncharacterized protein</fullName>
    </submittedName>
</protein>
<dbReference type="OrthoDB" id="533166at2759"/>
<evidence type="ECO:0000256" key="1">
    <source>
        <dbReference type="ARBA" id="ARBA00004430"/>
    </source>
</evidence>
<dbReference type="PANTHER" id="PTHR24114">
    <property type="entry name" value="LEUCINE RICH REPEAT FAMILY PROTEIN"/>
    <property type="match status" value="1"/>
</dbReference>
<comment type="subcellular location">
    <subcellularLocation>
        <location evidence="1">Cytoplasm</location>
        <location evidence="1">Cytoskeleton</location>
        <location evidence="1">Cilium axoneme</location>
    </subcellularLocation>
</comment>
<proteinExistence type="predicted"/>